<evidence type="ECO:0000256" key="4">
    <source>
        <dbReference type="SAM" id="Phobius"/>
    </source>
</evidence>
<dbReference type="Pfam" id="PF07690">
    <property type="entry name" value="MFS_1"/>
    <property type="match status" value="1"/>
</dbReference>
<feature type="transmembrane region" description="Helical" evidence="4">
    <location>
        <begin position="145"/>
        <end position="170"/>
    </location>
</feature>
<protein>
    <recommendedName>
        <fullName evidence="5">Major facilitator superfamily (MFS) profile domain-containing protein</fullName>
    </recommendedName>
</protein>
<feature type="transmembrane region" description="Helical" evidence="4">
    <location>
        <begin position="176"/>
        <end position="199"/>
    </location>
</feature>
<dbReference type="InterPro" id="IPR020846">
    <property type="entry name" value="MFS_dom"/>
</dbReference>
<dbReference type="HOGENOM" id="CLU_001265_59_9_7"/>
<keyword evidence="1 4" id="KW-0812">Transmembrane</keyword>
<keyword evidence="3 4" id="KW-0472">Membrane</keyword>
<evidence type="ECO:0000256" key="1">
    <source>
        <dbReference type="ARBA" id="ARBA00022692"/>
    </source>
</evidence>
<dbReference type="GO" id="GO:0022857">
    <property type="term" value="F:transmembrane transporter activity"/>
    <property type="evidence" value="ECO:0007669"/>
    <property type="project" value="InterPro"/>
</dbReference>
<organism evidence="6 7">
    <name type="scientific">Candidatus Entotheonella gemina</name>
    <dbReference type="NCBI Taxonomy" id="1429439"/>
    <lineage>
        <taxon>Bacteria</taxon>
        <taxon>Pseudomonadati</taxon>
        <taxon>Nitrospinota/Tectimicrobiota group</taxon>
        <taxon>Candidatus Tectimicrobiota</taxon>
        <taxon>Candidatus Entotheonellia</taxon>
        <taxon>Candidatus Entotheonellales</taxon>
        <taxon>Candidatus Entotheonellaceae</taxon>
        <taxon>Candidatus Entotheonella</taxon>
    </lineage>
</organism>
<gene>
    <name evidence="6" type="ORF">ETSY2_43695</name>
</gene>
<dbReference type="SUPFAM" id="SSF103473">
    <property type="entry name" value="MFS general substrate transporter"/>
    <property type="match status" value="1"/>
</dbReference>
<reference evidence="6 7" key="1">
    <citation type="journal article" date="2014" name="Nature">
        <title>An environmental bacterial taxon with a large and distinct metabolic repertoire.</title>
        <authorList>
            <person name="Wilson M.C."/>
            <person name="Mori T."/>
            <person name="Ruckert C."/>
            <person name="Uria A.R."/>
            <person name="Helf M.J."/>
            <person name="Takada K."/>
            <person name="Gernert C."/>
            <person name="Steffens U.A."/>
            <person name="Heycke N."/>
            <person name="Schmitt S."/>
            <person name="Rinke C."/>
            <person name="Helfrich E.J."/>
            <person name="Brachmann A.O."/>
            <person name="Gurgui C."/>
            <person name="Wakimoto T."/>
            <person name="Kracht M."/>
            <person name="Crusemann M."/>
            <person name="Hentschel U."/>
            <person name="Abe I."/>
            <person name="Matsunaga S."/>
            <person name="Kalinowski J."/>
            <person name="Takeyama H."/>
            <person name="Piel J."/>
        </authorList>
    </citation>
    <scope>NUCLEOTIDE SEQUENCE [LARGE SCALE GENOMIC DNA]</scope>
    <source>
        <strain evidence="7">TSY2</strain>
    </source>
</reference>
<accession>W4LJ35</accession>
<feature type="transmembrane region" description="Helical" evidence="4">
    <location>
        <begin position="246"/>
        <end position="269"/>
    </location>
</feature>
<dbReference type="AlphaFoldDB" id="W4LJ35"/>
<dbReference type="Proteomes" id="UP000019140">
    <property type="component" value="Unassembled WGS sequence"/>
</dbReference>
<name>W4LJ35_9BACT</name>
<evidence type="ECO:0000313" key="6">
    <source>
        <dbReference type="EMBL" id="ETW97914.1"/>
    </source>
</evidence>
<feature type="transmembrane region" description="Helical" evidence="4">
    <location>
        <begin position="281"/>
        <end position="300"/>
    </location>
</feature>
<keyword evidence="7" id="KW-1185">Reference proteome</keyword>
<feature type="transmembrane region" description="Helical" evidence="4">
    <location>
        <begin position="337"/>
        <end position="358"/>
    </location>
</feature>
<dbReference type="PROSITE" id="PS50850">
    <property type="entry name" value="MFS"/>
    <property type="match status" value="1"/>
</dbReference>
<evidence type="ECO:0000259" key="5">
    <source>
        <dbReference type="PROSITE" id="PS50850"/>
    </source>
</evidence>
<dbReference type="InterPro" id="IPR011701">
    <property type="entry name" value="MFS"/>
</dbReference>
<feature type="transmembrane region" description="Helical" evidence="4">
    <location>
        <begin position="16"/>
        <end position="46"/>
    </location>
</feature>
<dbReference type="PANTHER" id="PTHR11360">
    <property type="entry name" value="MONOCARBOXYLATE TRANSPORTER"/>
    <property type="match status" value="1"/>
</dbReference>
<feature type="transmembrane region" description="Helical" evidence="4">
    <location>
        <begin position="84"/>
        <end position="107"/>
    </location>
</feature>
<feature type="domain" description="Major facilitator superfamily (MFS) profile" evidence="5">
    <location>
        <begin position="20"/>
        <end position="425"/>
    </location>
</feature>
<proteinExistence type="predicted"/>
<feature type="transmembrane region" description="Helical" evidence="4">
    <location>
        <begin position="58"/>
        <end position="78"/>
    </location>
</feature>
<evidence type="ECO:0000256" key="2">
    <source>
        <dbReference type="ARBA" id="ARBA00022989"/>
    </source>
</evidence>
<sequence length="431" mass="45258">MDTSRRAGWAQRLPFYYGWVVFAVVVGTSFTSRPLMSVAVLSVFVVPMTEAFGWSRGLFAGAVSLGGVCAVFISPFVGRWVDKYGAGVMIGATSAVAGICAIGLSVIRQAWGFYALYVPGRMVFASPLELATSTALSNWFMRRRALVLALFGVSQGIGLAIMPVVAQWMISVSNWQVAWTALGFYTLAAGIMPALMFMVRRPEDMGLALDPAPDGGVSSATPSGQTDLHLKPEVQFTLEQALKTQAFWVLAGFSAVGFMAQAGVSLHHVSHYIHIGLPGPSAAIMASVFAFAQVPAGFLWSGITRDTPIRVALALAGLFVAIGAAGTAFSASVWNGVISAGFLGTGVGGLHLLLRLAWAEYYGRHHLGAIRGVTLPVQIGGQAVGPVMAGAVFDYTDSYMGAFLFFAVAVTLGSFLIIAAVPPDAESSSPA</sequence>
<keyword evidence="2 4" id="KW-1133">Transmembrane helix</keyword>
<dbReference type="InterPro" id="IPR050327">
    <property type="entry name" value="Proton-linked_MCT"/>
</dbReference>
<feature type="transmembrane region" description="Helical" evidence="4">
    <location>
        <begin position="399"/>
        <end position="421"/>
    </location>
</feature>
<evidence type="ECO:0000313" key="7">
    <source>
        <dbReference type="Proteomes" id="UP000019140"/>
    </source>
</evidence>
<dbReference type="EMBL" id="AZHX01001999">
    <property type="protein sequence ID" value="ETW97914.1"/>
    <property type="molecule type" value="Genomic_DNA"/>
</dbReference>
<dbReference type="Gene3D" id="1.20.1250.20">
    <property type="entry name" value="MFS general substrate transporter like domains"/>
    <property type="match status" value="2"/>
</dbReference>
<feature type="transmembrane region" description="Helical" evidence="4">
    <location>
        <begin position="312"/>
        <end position="331"/>
    </location>
</feature>
<comment type="caution">
    <text evidence="6">The sequence shown here is derived from an EMBL/GenBank/DDBJ whole genome shotgun (WGS) entry which is preliminary data.</text>
</comment>
<evidence type="ECO:0000256" key="3">
    <source>
        <dbReference type="ARBA" id="ARBA00023136"/>
    </source>
</evidence>
<dbReference type="InterPro" id="IPR036259">
    <property type="entry name" value="MFS_trans_sf"/>
</dbReference>